<dbReference type="Proteomes" id="UP000616885">
    <property type="component" value="Unassembled WGS sequence"/>
</dbReference>
<proteinExistence type="predicted"/>
<sequence>MASSSVALHQRILAKASPDPQMTSLLLQKLPAEIRYEIFSYALTDYPDPDPDRAYGTSTLYTRPSYLAPRKSDTALLQTCRAIYLECWFLPFILREQVHWVVGNQHRAPPGYRFHEQLAKLTFSLHTIRAQQQRDFEIDRLHIFAQMFMIEGGQLHKLLTTPELRPRVITLTIRHADWWFWENDEPLRFEGEWIKRVSGSVPSSAGEIRIELESLERKKSQVDEIARQMKDKWSFRRTDGEILFAAESAVSRWRGTSRWGQQRWVRDETSEGIIDYYIVTVVFRPDAVLQRRRFEVSATAREYAERSMMVESDQLKLHNPEWSRIATDTPFLHEPQPELESEQESEQDITPRPDGWLDRLRRGRFSLWGS</sequence>
<accession>A0A0B7JRU7</accession>
<evidence type="ECO:0000313" key="3">
    <source>
        <dbReference type="EMBL" id="KAF9755500.1"/>
    </source>
</evidence>
<feature type="compositionally biased region" description="Acidic residues" evidence="1">
    <location>
        <begin position="337"/>
        <end position="347"/>
    </location>
</feature>
<dbReference type="EMBL" id="JADCTT010000003">
    <property type="protein sequence ID" value="KAF9755500.1"/>
    <property type="molecule type" value="Genomic_DNA"/>
</dbReference>
<evidence type="ECO:0000256" key="1">
    <source>
        <dbReference type="SAM" id="MobiDB-lite"/>
    </source>
</evidence>
<evidence type="ECO:0008006" key="4">
    <source>
        <dbReference type="Google" id="ProtNLM"/>
    </source>
</evidence>
<reference evidence="2" key="1">
    <citation type="submission" date="2015-01" db="EMBL/GenBank/DDBJ databases">
        <authorList>
            <person name="Durling Mikael"/>
        </authorList>
    </citation>
    <scope>NUCLEOTIDE SEQUENCE</scope>
</reference>
<organism evidence="2">
    <name type="scientific">Bionectria ochroleuca</name>
    <name type="common">Gliocladium roseum</name>
    <dbReference type="NCBI Taxonomy" id="29856"/>
    <lineage>
        <taxon>Eukaryota</taxon>
        <taxon>Fungi</taxon>
        <taxon>Dikarya</taxon>
        <taxon>Ascomycota</taxon>
        <taxon>Pezizomycotina</taxon>
        <taxon>Sordariomycetes</taxon>
        <taxon>Hypocreomycetidae</taxon>
        <taxon>Hypocreales</taxon>
        <taxon>Bionectriaceae</taxon>
        <taxon>Clonostachys</taxon>
    </lineage>
</organism>
<protein>
    <recommendedName>
        <fullName evidence="4">F-box domain-containing protein</fullName>
    </recommendedName>
</protein>
<dbReference type="EMBL" id="CDPU01000008">
    <property type="protein sequence ID" value="CEO47714.1"/>
    <property type="molecule type" value="Genomic_DNA"/>
</dbReference>
<name>A0A0B7JRU7_BIOOC</name>
<dbReference type="AlphaFoldDB" id="A0A0B7JRU7"/>
<feature type="region of interest" description="Disordered" evidence="1">
    <location>
        <begin position="332"/>
        <end position="355"/>
    </location>
</feature>
<reference evidence="3" key="2">
    <citation type="submission" date="2020-10" db="EMBL/GenBank/DDBJ databases">
        <title>High-Quality Genome Resource of Clonostachys rosea strain S41 by Oxford Nanopore Long-Read Sequencing.</title>
        <authorList>
            <person name="Wang H."/>
        </authorList>
    </citation>
    <scope>NUCLEOTIDE SEQUENCE</scope>
    <source>
        <strain evidence="3">S41</strain>
    </source>
</reference>
<gene>
    <name evidence="2" type="ORF">BN869_000003769_1</name>
    <name evidence="3" type="ORF">IM811_010941</name>
</gene>
<evidence type="ECO:0000313" key="2">
    <source>
        <dbReference type="EMBL" id="CEO47714.1"/>
    </source>
</evidence>